<keyword evidence="2" id="KW-0472">Membrane</keyword>
<dbReference type="Proteomes" id="UP001597492">
    <property type="component" value="Unassembled WGS sequence"/>
</dbReference>
<dbReference type="EMBL" id="JBHUNE010000003">
    <property type="protein sequence ID" value="MFD2757367.1"/>
    <property type="molecule type" value="Genomic_DNA"/>
</dbReference>
<evidence type="ECO:0000313" key="3">
    <source>
        <dbReference type="EMBL" id="MFD2757367.1"/>
    </source>
</evidence>
<comment type="caution">
    <text evidence="3">The sequence shown here is derived from an EMBL/GenBank/DDBJ whole genome shotgun (WGS) entry which is preliminary data.</text>
</comment>
<evidence type="ECO:0000313" key="4">
    <source>
        <dbReference type="Proteomes" id="UP001597492"/>
    </source>
</evidence>
<protein>
    <recommendedName>
        <fullName evidence="5">Asp23/Gls24 family envelope stress response protein</fullName>
    </recommendedName>
</protein>
<evidence type="ECO:0000256" key="2">
    <source>
        <dbReference type="SAM" id="Phobius"/>
    </source>
</evidence>
<evidence type="ECO:0000256" key="1">
    <source>
        <dbReference type="SAM" id="MobiDB-lite"/>
    </source>
</evidence>
<evidence type="ECO:0008006" key="5">
    <source>
        <dbReference type="Google" id="ProtNLM"/>
    </source>
</evidence>
<accession>A0ABW5UUP3</accession>
<reference evidence="4" key="1">
    <citation type="journal article" date="2019" name="Int. J. Syst. Evol. Microbiol.">
        <title>The Global Catalogue of Microorganisms (GCM) 10K type strain sequencing project: providing services to taxonomists for standard genome sequencing and annotation.</title>
        <authorList>
            <consortium name="The Broad Institute Genomics Platform"/>
            <consortium name="The Broad Institute Genome Sequencing Center for Infectious Disease"/>
            <person name="Wu L."/>
            <person name="Ma J."/>
        </authorList>
    </citation>
    <scope>NUCLEOTIDE SEQUENCE [LARGE SCALE GENOMIC DNA]</scope>
    <source>
        <strain evidence="4">TISTR 1514</strain>
    </source>
</reference>
<feature type="transmembrane region" description="Helical" evidence="2">
    <location>
        <begin position="15"/>
        <end position="36"/>
    </location>
</feature>
<keyword evidence="4" id="KW-1185">Reference proteome</keyword>
<keyword evidence="2" id="KW-0812">Transmembrane</keyword>
<gene>
    <name evidence="3" type="ORF">ACFSW7_03120</name>
</gene>
<organism evidence="3 4">
    <name type="scientific">Gulosibacter faecalis</name>
    <dbReference type="NCBI Taxonomy" id="272240"/>
    <lineage>
        <taxon>Bacteria</taxon>
        <taxon>Bacillati</taxon>
        <taxon>Actinomycetota</taxon>
        <taxon>Actinomycetes</taxon>
        <taxon>Micrococcales</taxon>
        <taxon>Microbacteriaceae</taxon>
        <taxon>Gulosibacter</taxon>
    </lineage>
</organism>
<proteinExistence type="predicted"/>
<dbReference type="RefSeq" id="WP_154651509.1">
    <property type="nucleotide sequence ID" value="NZ_JBHUNE010000003.1"/>
</dbReference>
<feature type="region of interest" description="Disordered" evidence="1">
    <location>
        <begin position="40"/>
        <end position="60"/>
    </location>
</feature>
<sequence>MHARQSAAVSWWKDWRVWAVIAIAVVAVVVVMRFAATAPDAGADTQPGETSQPAETPAYDGTTLAADTERAVLDAYGVDTVGAIDSTDGAATLVSHIDSWESFSEGRVTITLAEKLSPEALERVAATVLDHASAVADLESVTAVDVEGLAATAERPEGP</sequence>
<name>A0ABW5UUP3_9MICO</name>
<keyword evidence="2" id="KW-1133">Transmembrane helix</keyword>